<proteinExistence type="inferred from homology"/>
<evidence type="ECO:0000256" key="2">
    <source>
        <dbReference type="ARBA" id="ARBA00022692"/>
    </source>
</evidence>
<evidence type="ECO:0000313" key="8">
    <source>
        <dbReference type="EMBL" id="KAI1720292.1"/>
    </source>
</evidence>
<evidence type="ECO:0000256" key="5">
    <source>
        <dbReference type="ARBA" id="ARBA00034769"/>
    </source>
</evidence>
<keyword evidence="4 6" id="KW-0472">Membrane</keyword>
<feature type="compositionally biased region" description="Basic and acidic residues" evidence="7">
    <location>
        <begin position="602"/>
        <end position="614"/>
    </location>
</feature>
<reference evidence="8" key="1">
    <citation type="submission" date="2022-01" db="EMBL/GenBank/DDBJ databases">
        <title>Genome Sequence Resource for Two Populations of Ditylenchus destructor, the Migratory Endoparasitic Phytonematode.</title>
        <authorList>
            <person name="Zhang H."/>
            <person name="Lin R."/>
            <person name="Xie B."/>
        </authorList>
    </citation>
    <scope>NUCLEOTIDE SEQUENCE</scope>
    <source>
        <strain evidence="8">BazhouSP</strain>
    </source>
</reference>
<dbReference type="GO" id="GO:0005886">
    <property type="term" value="C:plasma membrane"/>
    <property type="evidence" value="ECO:0007669"/>
    <property type="project" value="UniProtKB-SubCell"/>
</dbReference>
<gene>
    <name evidence="8" type="ORF">DdX_05678</name>
</gene>
<keyword evidence="6" id="KW-0406">Ion transport</keyword>
<dbReference type="AlphaFoldDB" id="A0AAD4NA38"/>
<evidence type="ECO:0000256" key="6">
    <source>
        <dbReference type="RuleBase" id="RU363126"/>
    </source>
</evidence>
<dbReference type="InterPro" id="IPR021134">
    <property type="entry name" value="Bestrophin-like"/>
</dbReference>
<sequence>MTITYTLDVATTSLVGIVRLIFRWKGSIWKTILPEMCIWSVLYAILSICYRYFMNREQRIVFEDICVFFYTYSDYIPITFMLGFYVSAVFGRWNQIFDNLGWIDSPGLLIATYVRGKSEEARNIRRNIVRYMILVQAFVFRDISTSVKKRFPTMDHFVTAGLMTTNELKEFDSISSQHFKYWTPIQWAFLLLRRARDKNMIESDIIYVDMLEKIRVFRLQVLTLTLYDWVYTQVVNMAVRAYFLIALFGRQYLSLTERELDTAKGIDLYIPIMTLMQFLFYMGWTKVAEMMLNPLGEDDDDFETNWIIDRNLQVGFSIVDDGYGRVPDLEHDMFWEEAIPEPLYTAESASRPHNPMIGSCNDIAEQQDALLAQPRRRRLMSTATMFDSSFIKRDPENDDANVVPVQNHNPSRRMSIASPHPFADSGHQGIFDTVRRKFSRSIVRHDSVLPSYDSSFEKSLPANGGFGPHKPPPLRTRSLNRNLPSNSPPTNRDAPAFSQSLNITRTQPTPLDSSTLSLHNQDIHENGNTGPGVPDRPREHSGNWQYNEMLPIIEEVQERLRRNQRDSITESILTESASNSSPKNSIHNNAESSRKVSPAAEVKGEKAESSDKTAGEVSSEIQPPETALSITEELPECPILQAIKESINETSGEILASPEVRPDGESGNETIKKPSVHSKVSISQRILERQYSTASSSGQTSPYPKNLTVPGFWFQPPPDSSVTGARSSGF</sequence>
<evidence type="ECO:0000256" key="3">
    <source>
        <dbReference type="ARBA" id="ARBA00022989"/>
    </source>
</evidence>
<feature type="region of interest" description="Disordered" evidence="7">
    <location>
        <begin position="571"/>
        <end position="629"/>
    </location>
</feature>
<dbReference type="PANTHER" id="PTHR10736:SF33">
    <property type="entry name" value="BESTROPHIN HOMOLOG"/>
    <property type="match status" value="1"/>
</dbReference>
<keyword evidence="6" id="KW-1003">Cell membrane</keyword>
<evidence type="ECO:0000256" key="7">
    <source>
        <dbReference type="SAM" id="MobiDB-lite"/>
    </source>
</evidence>
<keyword evidence="6" id="KW-0407">Ion channel</keyword>
<comment type="function">
    <text evidence="6">Forms chloride channels.</text>
</comment>
<keyword evidence="6" id="KW-0869">Chloride channel</keyword>
<feature type="compositionally biased region" description="Polar residues" evidence="7">
    <location>
        <begin position="571"/>
        <end position="591"/>
    </location>
</feature>
<name>A0AAD4NA38_9BILA</name>
<feature type="compositionally biased region" description="Polar residues" evidence="7">
    <location>
        <begin position="497"/>
        <end position="520"/>
    </location>
</feature>
<feature type="transmembrane region" description="Helical" evidence="6">
    <location>
        <begin position="32"/>
        <end position="53"/>
    </location>
</feature>
<accession>A0AAD4NA38</accession>
<protein>
    <recommendedName>
        <fullName evidence="6">Bestrophin homolog</fullName>
    </recommendedName>
</protein>
<feature type="compositionally biased region" description="Polar residues" evidence="7">
    <location>
        <begin position="678"/>
        <end position="703"/>
    </location>
</feature>
<dbReference type="Proteomes" id="UP001201812">
    <property type="component" value="Unassembled WGS sequence"/>
</dbReference>
<feature type="compositionally biased region" description="Polar residues" evidence="7">
    <location>
        <begin position="477"/>
        <end position="490"/>
    </location>
</feature>
<feature type="region of interest" description="Disordered" evidence="7">
    <location>
        <begin position="452"/>
        <end position="546"/>
    </location>
</feature>
<dbReference type="GO" id="GO:0034707">
    <property type="term" value="C:chloride channel complex"/>
    <property type="evidence" value="ECO:0007669"/>
    <property type="project" value="UniProtKB-KW"/>
</dbReference>
<evidence type="ECO:0000313" key="9">
    <source>
        <dbReference type="Proteomes" id="UP001201812"/>
    </source>
</evidence>
<comment type="subcellular location">
    <subcellularLocation>
        <location evidence="6">Cell membrane</location>
        <topology evidence="6">Multi-pass membrane protein</topology>
    </subcellularLocation>
    <subcellularLocation>
        <location evidence="1">Membrane</location>
    </subcellularLocation>
</comment>
<dbReference type="InterPro" id="IPR000615">
    <property type="entry name" value="Bestrophin"/>
</dbReference>
<keyword evidence="9" id="KW-1185">Reference proteome</keyword>
<dbReference type="EMBL" id="JAKKPZ010000006">
    <property type="protein sequence ID" value="KAI1720292.1"/>
    <property type="molecule type" value="Genomic_DNA"/>
</dbReference>
<feature type="region of interest" description="Disordered" evidence="7">
    <location>
        <begin position="650"/>
        <end position="730"/>
    </location>
</feature>
<dbReference type="PANTHER" id="PTHR10736">
    <property type="entry name" value="BESTROPHIN"/>
    <property type="match status" value="1"/>
</dbReference>
<evidence type="ECO:0000256" key="1">
    <source>
        <dbReference type="ARBA" id="ARBA00004370"/>
    </source>
</evidence>
<keyword evidence="6" id="KW-0813">Transport</keyword>
<comment type="similarity">
    <text evidence="5 6">Belongs to the anion channel-forming bestrophin (TC 1.A.46) family. Calcium-sensitive chloride channel subfamily.</text>
</comment>
<comment type="caution">
    <text evidence="8">The sequence shown here is derived from an EMBL/GenBank/DDBJ whole genome shotgun (WGS) entry which is preliminary data.</text>
</comment>
<keyword evidence="3 6" id="KW-1133">Transmembrane helix</keyword>
<keyword evidence="6" id="KW-0868">Chloride</keyword>
<feature type="transmembrane region" description="Helical" evidence="6">
    <location>
        <begin position="65"/>
        <end position="88"/>
    </location>
</feature>
<evidence type="ECO:0000256" key="4">
    <source>
        <dbReference type="ARBA" id="ARBA00023136"/>
    </source>
</evidence>
<dbReference type="Pfam" id="PF01062">
    <property type="entry name" value="Bestrophin"/>
    <property type="match status" value="1"/>
</dbReference>
<feature type="compositionally biased region" description="Polar residues" evidence="7">
    <location>
        <begin position="720"/>
        <end position="730"/>
    </location>
</feature>
<organism evidence="8 9">
    <name type="scientific">Ditylenchus destructor</name>
    <dbReference type="NCBI Taxonomy" id="166010"/>
    <lineage>
        <taxon>Eukaryota</taxon>
        <taxon>Metazoa</taxon>
        <taxon>Ecdysozoa</taxon>
        <taxon>Nematoda</taxon>
        <taxon>Chromadorea</taxon>
        <taxon>Rhabditida</taxon>
        <taxon>Tylenchina</taxon>
        <taxon>Tylenchomorpha</taxon>
        <taxon>Sphaerularioidea</taxon>
        <taxon>Anguinidae</taxon>
        <taxon>Anguininae</taxon>
        <taxon>Ditylenchus</taxon>
    </lineage>
</organism>
<keyword evidence="2 6" id="KW-0812">Transmembrane</keyword>
<dbReference type="GO" id="GO:0005254">
    <property type="term" value="F:chloride channel activity"/>
    <property type="evidence" value="ECO:0007669"/>
    <property type="project" value="UniProtKB-KW"/>
</dbReference>